<dbReference type="GeneID" id="66319008"/>
<evidence type="ECO:0000256" key="3">
    <source>
        <dbReference type="ARBA" id="ARBA00022475"/>
    </source>
</evidence>
<dbReference type="PANTHER" id="PTHR43663">
    <property type="entry name" value="CHROMATE TRANSPORT PROTEIN-RELATED"/>
    <property type="match status" value="1"/>
</dbReference>
<keyword evidence="3" id="KW-1003">Cell membrane</keyword>
<evidence type="ECO:0000313" key="8">
    <source>
        <dbReference type="EMBL" id="EES92238.1"/>
    </source>
</evidence>
<evidence type="ECO:0000256" key="2">
    <source>
        <dbReference type="ARBA" id="ARBA00005262"/>
    </source>
</evidence>
<evidence type="ECO:0000256" key="6">
    <source>
        <dbReference type="ARBA" id="ARBA00023136"/>
    </source>
</evidence>
<feature type="transmembrane region" description="Helical" evidence="7">
    <location>
        <begin position="147"/>
        <end position="178"/>
    </location>
</feature>
<comment type="subcellular location">
    <subcellularLocation>
        <location evidence="1">Cell membrane</location>
        <topology evidence="1">Multi-pass membrane protein</topology>
    </subcellularLocation>
</comment>
<comment type="caution">
    <text evidence="8">The sequence shown here is derived from an EMBL/GenBank/DDBJ whole genome shotgun (WGS) entry which is preliminary data.</text>
</comment>
<dbReference type="InterPro" id="IPR003370">
    <property type="entry name" value="Chromate_transpt"/>
</dbReference>
<feature type="transmembrane region" description="Helical" evidence="7">
    <location>
        <begin position="117"/>
        <end position="135"/>
    </location>
</feature>
<keyword evidence="6 7" id="KW-0472">Membrane</keyword>
<dbReference type="Proteomes" id="UP000006160">
    <property type="component" value="Unassembled WGS sequence"/>
</dbReference>
<dbReference type="GO" id="GO:0015109">
    <property type="term" value="F:chromate transmembrane transporter activity"/>
    <property type="evidence" value="ECO:0007669"/>
    <property type="project" value="InterPro"/>
</dbReference>
<organism evidence="8 9">
    <name type="scientific">Clostridium botulinum D str. 1873</name>
    <dbReference type="NCBI Taxonomy" id="592027"/>
    <lineage>
        <taxon>Bacteria</taxon>
        <taxon>Bacillati</taxon>
        <taxon>Bacillota</taxon>
        <taxon>Clostridia</taxon>
        <taxon>Eubacteriales</taxon>
        <taxon>Clostridiaceae</taxon>
        <taxon>Clostridium</taxon>
    </lineage>
</organism>
<dbReference type="RefSeq" id="WP_004443910.1">
    <property type="nucleotide sequence ID" value="NZ_ACSJ01000001.1"/>
</dbReference>
<gene>
    <name evidence="8" type="primary">chrA</name>
    <name evidence="8" type="ORF">CLG_B0345</name>
</gene>
<proteinExistence type="inferred from homology"/>
<comment type="similarity">
    <text evidence="2">Belongs to the chromate ion transporter (CHR) (TC 2.A.51) family.</text>
</comment>
<evidence type="ECO:0000256" key="4">
    <source>
        <dbReference type="ARBA" id="ARBA00022692"/>
    </source>
</evidence>
<dbReference type="InterPro" id="IPR052518">
    <property type="entry name" value="CHR_Transporter"/>
</dbReference>
<keyword evidence="4 7" id="KW-0812">Transmembrane</keyword>
<dbReference type="Pfam" id="PF02417">
    <property type="entry name" value="Chromate_transp"/>
    <property type="match status" value="1"/>
</dbReference>
<evidence type="ECO:0000256" key="5">
    <source>
        <dbReference type="ARBA" id="ARBA00022989"/>
    </source>
</evidence>
<accession>A0A9P2G957</accession>
<name>A0A9P2G957_CLOBO</name>
<feature type="transmembrane region" description="Helical" evidence="7">
    <location>
        <begin position="80"/>
        <end position="105"/>
    </location>
</feature>
<dbReference type="PANTHER" id="PTHR43663:SF2">
    <property type="entry name" value="CHROMATE TRANSPORT PROTEIN-RELATED"/>
    <property type="match status" value="1"/>
</dbReference>
<dbReference type="GO" id="GO:0005886">
    <property type="term" value="C:plasma membrane"/>
    <property type="evidence" value="ECO:0007669"/>
    <property type="project" value="UniProtKB-SubCell"/>
</dbReference>
<evidence type="ECO:0000256" key="7">
    <source>
        <dbReference type="SAM" id="Phobius"/>
    </source>
</evidence>
<reference evidence="8 9" key="1">
    <citation type="submission" date="2009-10" db="EMBL/GenBank/DDBJ databases">
        <authorList>
            <person name="Shrivastava S."/>
            <person name="Brinkac L.B."/>
            <person name="Brown J.L."/>
            <person name="Bruce D.B."/>
            <person name="Detter C."/>
            <person name="Green L.D."/>
            <person name="Munk C.A."/>
            <person name="Rogers Y.C."/>
            <person name="Tapia R."/>
            <person name="Saunders E.S."/>
            <person name="Sims D.R."/>
            <person name="Smith L.A."/>
            <person name="Smith T.J."/>
            <person name="Sutton G."/>
            <person name="Brettin T."/>
        </authorList>
    </citation>
    <scope>NUCLEOTIDE SEQUENCE [LARGE SCALE GENOMIC DNA]</scope>
    <source>
        <strain evidence="9">D str. 1873</strain>
    </source>
</reference>
<feature type="transmembrane region" description="Helical" evidence="7">
    <location>
        <begin position="9"/>
        <end position="32"/>
    </location>
</feature>
<evidence type="ECO:0000256" key="1">
    <source>
        <dbReference type="ARBA" id="ARBA00004651"/>
    </source>
</evidence>
<sequence>MIKKQKLKVYIEMFVIFLKIGAFTIGGGYAMLPLIEREIVDKKSWIEKEEYLDMIALAQSSPGPIAVNTSVFVGYKIGGALGVLATTLGAVLPSFLIILIVASFFVEIQNNIIVEKVFKGIRPAVVALIAAPVISMGKDAKVNKKTVIIPIIVAILVGFFKVMAIIVIIVSAILGIVYTKYKGEKKDDTI</sequence>
<dbReference type="AlphaFoldDB" id="A0A9P2G957"/>
<evidence type="ECO:0000313" key="9">
    <source>
        <dbReference type="Proteomes" id="UP000006160"/>
    </source>
</evidence>
<protein>
    <submittedName>
        <fullName evidence="8">Chromate transport protein</fullName>
    </submittedName>
</protein>
<keyword evidence="5 7" id="KW-1133">Transmembrane helix</keyword>
<dbReference type="EMBL" id="ACSJ01000001">
    <property type="protein sequence ID" value="EES92238.1"/>
    <property type="molecule type" value="Genomic_DNA"/>
</dbReference>